<evidence type="ECO:0000256" key="2">
    <source>
        <dbReference type="ARBA" id="ARBA00022801"/>
    </source>
</evidence>
<accession>A0ABN0Y938</accession>
<dbReference type="PANTHER" id="PTHR35147:SF2">
    <property type="entry name" value="CHEMORECEPTOR GLUTAMINE DEAMIDASE CHED-RELATED"/>
    <property type="match status" value="1"/>
</dbReference>
<dbReference type="InterPro" id="IPR011324">
    <property type="entry name" value="Cytotoxic_necrot_fac-like_cat"/>
</dbReference>
<protein>
    <recommendedName>
        <fullName evidence="3">Probable chemoreceptor glutamine deamidase CheD</fullName>
        <ecNumber evidence="3">3.5.1.44</ecNumber>
    </recommendedName>
</protein>
<dbReference type="Proteomes" id="UP001500791">
    <property type="component" value="Unassembled WGS sequence"/>
</dbReference>
<keyword evidence="5" id="KW-1185">Reference proteome</keyword>
<comment type="caution">
    <text evidence="4">The sequence shown here is derived from an EMBL/GenBank/DDBJ whole genome shotgun (WGS) entry which is preliminary data.</text>
</comment>
<reference evidence="4 5" key="1">
    <citation type="journal article" date="2019" name="Int. J. Syst. Evol. Microbiol.">
        <title>The Global Catalogue of Microorganisms (GCM) 10K type strain sequencing project: providing services to taxonomists for standard genome sequencing and annotation.</title>
        <authorList>
            <consortium name="The Broad Institute Genomics Platform"/>
            <consortium name="The Broad Institute Genome Sequencing Center for Infectious Disease"/>
            <person name="Wu L."/>
            <person name="Ma J."/>
        </authorList>
    </citation>
    <scope>NUCLEOTIDE SEQUENCE [LARGE SCALE GENOMIC DNA]</scope>
    <source>
        <strain evidence="4 5">JCM 13476</strain>
    </source>
</reference>
<dbReference type="InterPro" id="IPR038592">
    <property type="entry name" value="CheD-like_sf"/>
</dbReference>
<organism evidence="4 5">
    <name type="scientific">Brevundimonas terrae</name>
    <dbReference type="NCBI Taxonomy" id="363631"/>
    <lineage>
        <taxon>Bacteria</taxon>
        <taxon>Pseudomonadati</taxon>
        <taxon>Pseudomonadota</taxon>
        <taxon>Alphaproteobacteria</taxon>
        <taxon>Caulobacterales</taxon>
        <taxon>Caulobacteraceae</taxon>
        <taxon>Brevundimonas</taxon>
    </lineage>
</organism>
<dbReference type="SUPFAM" id="SSF64438">
    <property type="entry name" value="CNF1/YfiH-like putative cysteine hydrolases"/>
    <property type="match status" value="1"/>
</dbReference>
<evidence type="ECO:0000313" key="4">
    <source>
        <dbReference type="EMBL" id="GAA0387197.1"/>
    </source>
</evidence>
<comment type="function">
    <text evidence="3">Probably deamidates glutamine residues to glutamate on methyl-accepting chemotaxis receptors (MCPs), playing an important role in chemotaxis.</text>
</comment>
<comment type="similarity">
    <text evidence="3">Belongs to the CheD family.</text>
</comment>
<dbReference type="PANTHER" id="PTHR35147">
    <property type="entry name" value="CHEMORECEPTOR GLUTAMINE DEAMIDASE CHED-RELATED"/>
    <property type="match status" value="1"/>
</dbReference>
<keyword evidence="2 3" id="KW-0378">Hydrolase</keyword>
<dbReference type="EMBL" id="BAAAEJ010000005">
    <property type="protein sequence ID" value="GAA0387197.1"/>
    <property type="molecule type" value="Genomic_DNA"/>
</dbReference>
<name>A0ABN0Y938_9CAUL</name>
<sequence length="180" mass="18903">MNTSGMSATEKRVHVVQGDHCVSSDPDVVLTTVLGSCVALCLTDRVAGVGGMNHFLLPDGEVDGTAASRRYGAYAMEVLINDVLKAGGRRERLEAKLFGGGRMFDSLSDVGAANAAFAERFMADEGIPVLGGSLGGFGGRRLHYWPVSGRARQRAVMDVAAVPLPKITLPPVAAGDLELF</sequence>
<gene>
    <name evidence="3" type="primary">cheD</name>
    <name evidence="4" type="ORF">GCM10009093_12480</name>
</gene>
<comment type="catalytic activity">
    <reaction evidence="3">
        <text>L-glutaminyl-[protein] + H2O = L-glutamyl-[protein] + NH4(+)</text>
        <dbReference type="Rhea" id="RHEA:16441"/>
        <dbReference type="Rhea" id="RHEA-COMP:10207"/>
        <dbReference type="Rhea" id="RHEA-COMP:10208"/>
        <dbReference type="ChEBI" id="CHEBI:15377"/>
        <dbReference type="ChEBI" id="CHEBI:28938"/>
        <dbReference type="ChEBI" id="CHEBI:29973"/>
        <dbReference type="ChEBI" id="CHEBI:30011"/>
        <dbReference type="EC" id="3.5.1.44"/>
    </reaction>
</comment>
<proteinExistence type="inferred from homology"/>
<dbReference type="InterPro" id="IPR005659">
    <property type="entry name" value="Chemorcpt_Glu_NH3ase_CheD"/>
</dbReference>
<dbReference type="HAMAP" id="MF_01440">
    <property type="entry name" value="CheD"/>
    <property type="match status" value="1"/>
</dbReference>
<evidence type="ECO:0000256" key="3">
    <source>
        <dbReference type="HAMAP-Rule" id="MF_01440"/>
    </source>
</evidence>
<evidence type="ECO:0000256" key="1">
    <source>
        <dbReference type="ARBA" id="ARBA00022500"/>
    </source>
</evidence>
<dbReference type="Pfam" id="PF03975">
    <property type="entry name" value="CheD"/>
    <property type="match status" value="1"/>
</dbReference>
<dbReference type="Gene3D" id="3.30.1330.200">
    <property type="match status" value="1"/>
</dbReference>
<dbReference type="CDD" id="cd16352">
    <property type="entry name" value="CheD"/>
    <property type="match status" value="1"/>
</dbReference>
<dbReference type="EC" id="3.5.1.44" evidence="3"/>
<evidence type="ECO:0000313" key="5">
    <source>
        <dbReference type="Proteomes" id="UP001500791"/>
    </source>
</evidence>
<keyword evidence="1 3" id="KW-0145">Chemotaxis</keyword>